<dbReference type="OrthoDB" id="981508at2"/>
<dbReference type="Gene3D" id="3.40.50.300">
    <property type="entry name" value="P-loop containing nucleotide triphosphate hydrolases"/>
    <property type="match status" value="1"/>
</dbReference>
<keyword evidence="2" id="KW-1185">Reference proteome</keyword>
<dbReference type="RefSeq" id="WP_088650108.1">
    <property type="nucleotide sequence ID" value="NZ_AQQR01000004.1"/>
</dbReference>
<accession>A0A225NMI7</accession>
<gene>
    <name evidence="1" type="ORF">ATO3_11980</name>
</gene>
<evidence type="ECO:0008006" key="3">
    <source>
        <dbReference type="Google" id="ProtNLM"/>
    </source>
</evidence>
<dbReference type="InterPro" id="IPR027417">
    <property type="entry name" value="P-loop_NTPase"/>
</dbReference>
<comment type="caution">
    <text evidence="1">The sequence shown here is derived from an EMBL/GenBank/DDBJ whole genome shotgun (WGS) entry which is preliminary data.</text>
</comment>
<dbReference type="Pfam" id="PF13469">
    <property type="entry name" value="Sulfotransfer_3"/>
    <property type="match status" value="1"/>
</dbReference>
<reference evidence="1 2" key="1">
    <citation type="submission" date="2013-04" db="EMBL/GenBank/DDBJ databases">
        <title>Oceanicola sp. 22II1-22F33 Genome Sequencing.</title>
        <authorList>
            <person name="Lai Q."/>
            <person name="Li G."/>
            <person name="Shao Z."/>
        </authorList>
    </citation>
    <scope>NUCLEOTIDE SEQUENCE [LARGE SCALE GENOMIC DNA]</scope>
    <source>
        <strain evidence="1 2">22II1-22F33</strain>
    </source>
</reference>
<dbReference type="SUPFAM" id="SSF52540">
    <property type="entry name" value="P-loop containing nucleoside triphosphate hydrolases"/>
    <property type="match status" value="1"/>
</dbReference>
<dbReference type="EMBL" id="AQQR01000004">
    <property type="protein sequence ID" value="OWU73399.1"/>
    <property type="molecule type" value="Genomic_DNA"/>
</dbReference>
<evidence type="ECO:0000313" key="2">
    <source>
        <dbReference type="Proteomes" id="UP000215377"/>
    </source>
</evidence>
<dbReference type="AlphaFoldDB" id="A0A225NMI7"/>
<dbReference type="Proteomes" id="UP000215377">
    <property type="component" value="Unassembled WGS sequence"/>
</dbReference>
<organism evidence="1 2">
    <name type="scientific">Marinibacterium profundimaris</name>
    <dbReference type="NCBI Taxonomy" id="1679460"/>
    <lineage>
        <taxon>Bacteria</taxon>
        <taxon>Pseudomonadati</taxon>
        <taxon>Pseudomonadota</taxon>
        <taxon>Alphaproteobacteria</taxon>
        <taxon>Rhodobacterales</taxon>
        <taxon>Paracoccaceae</taxon>
        <taxon>Marinibacterium</taxon>
    </lineage>
</organism>
<name>A0A225NMI7_9RHOB</name>
<proteinExistence type="predicted"/>
<evidence type="ECO:0000313" key="1">
    <source>
        <dbReference type="EMBL" id="OWU73399.1"/>
    </source>
</evidence>
<sequence length="293" mass="33620">MSDIPELQKFDALNGRTFLVCVGAMKCATSWIYHYLATLPGVLVSPLKELHFFNAKFASNALSDMEAIAINRLQYHIGQEGDPVHNLKWRPAYQASVDRVQMIYDDNAYFAHFARLVTPGIRTFCDITPAYSTLGPDGFAWMRDFCATQDIRLRILFVMRDPVDRLWSQLRHITHANPATKLTDRWAEALQSPRIMARTDYRYTLQDIDAVFPADDVLYLFYEDLFGEPALRRLADFADAPYQPGKPEVVRNRTGLTLDLPAEARDTFRTTLAAQYDYCRTRFGDRLPASWMA</sequence>
<protein>
    <recommendedName>
        <fullName evidence="3">Sulfotransferase domain-containing protein</fullName>
    </recommendedName>
</protein>